<dbReference type="AlphaFoldDB" id="A0A804QRU7"/>
<name>A0A804QRU7_MAIZE</name>
<organism evidence="1 2">
    <name type="scientific">Zea mays</name>
    <name type="common">Maize</name>
    <dbReference type="NCBI Taxonomy" id="4577"/>
    <lineage>
        <taxon>Eukaryota</taxon>
        <taxon>Viridiplantae</taxon>
        <taxon>Streptophyta</taxon>
        <taxon>Embryophyta</taxon>
        <taxon>Tracheophyta</taxon>
        <taxon>Spermatophyta</taxon>
        <taxon>Magnoliopsida</taxon>
        <taxon>Liliopsida</taxon>
        <taxon>Poales</taxon>
        <taxon>Poaceae</taxon>
        <taxon>PACMAD clade</taxon>
        <taxon>Panicoideae</taxon>
        <taxon>Andropogonodae</taxon>
        <taxon>Andropogoneae</taxon>
        <taxon>Tripsacinae</taxon>
        <taxon>Zea</taxon>
    </lineage>
</organism>
<dbReference type="InterPro" id="IPR036282">
    <property type="entry name" value="Glutathione-S-Trfase_C_sf"/>
</dbReference>
<dbReference type="Gramene" id="Zm00001eb354650_T002">
    <property type="protein sequence ID" value="Zm00001eb354650_P002"/>
    <property type="gene ID" value="Zm00001eb354650"/>
</dbReference>
<dbReference type="EnsemblPlants" id="Zm00001eb354650_T002">
    <property type="protein sequence ID" value="Zm00001eb354650_P002"/>
    <property type="gene ID" value="Zm00001eb354650"/>
</dbReference>
<dbReference type="PANTHER" id="PTHR44328">
    <property type="entry name" value="GLUTATHIONE S-TRANSFERASE L1"/>
    <property type="match status" value="1"/>
</dbReference>
<evidence type="ECO:0000313" key="1">
    <source>
        <dbReference type="EnsemblPlants" id="Zm00001eb354650_P002"/>
    </source>
</evidence>
<keyword evidence="2" id="KW-1185">Reference proteome</keyword>
<dbReference type="GO" id="GO:0004364">
    <property type="term" value="F:glutathione transferase activity"/>
    <property type="evidence" value="ECO:0007669"/>
    <property type="project" value="InterPro"/>
</dbReference>
<dbReference type="Pfam" id="PF13410">
    <property type="entry name" value="GST_C_2"/>
    <property type="match status" value="1"/>
</dbReference>
<dbReference type="PANTHER" id="PTHR44328:SF5">
    <property type="entry name" value="PROTEIN IN2-1 HOMOLOG A"/>
    <property type="match status" value="1"/>
</dbReference>
<dbReference type="InterPro" id="IPR044629">
    <property type="entry name" value="GSTL1/2/3"/>
</dbReference>
<evidence type="ECO:0008006" key="3">
    <source>
        <dbReference type="Google" id="ProtNLM"/>
    </source>
</evidence>
<protein>
    <recommendedName>
        <fullName evidence="3">GST C-terminal domain-containing protein</fullName>
    </recommendedName>
</protein>
<proteinExistence type="predicted"/>
<evidence type="ECO:0000313" key="2">
    <source>
        <dbReference type="Proteomes" id="UP000007305"/>
    </source>
</evidence>
<accession>A0A804QRU7</accession>
<dbReference type="Proteomes" id="UP000007305">
    <property type="component" value="Chromosome 8"/>
</dbReference>
<dbReference type="SUPFAM" id="SSF47616">
    <property type="entry name" value="GST C-terminal domain-like"/>
    <property type="match status" value="1"/>
</dbReference>
<reference evidence="1" key="3">
    <citation type="submission" date="2021-05" db="UniProtKB">
        <authorList>
            <consortium name="EnsemblPlants"/>
        </authorList>
    </citation>
    <scope>IDENTIFICATION</scope>
    <source>
        <strain evidence="1">cv. B73</strain>
    </source>
</reference>
<reference evidence="1" key="2">
    <citation type="submission" date="2019-07" db="EMBL/GenBank/DDBJ databases">
        <authorList>
            <person name="Seetharam A."/>
            <person name="Woodhouse M."/>
            <person name="Cannon E."/>
        </authorList>
    </citation>
    <scope>NUCLEOTIDE SEQUENCE [LARGE SCALE GENOMIC DNA]</scope>
    <source>
        <strain evidence="1">cv. B73</strain>
    </source>
</reference>
<sequence length="99" mass="11445">PWTLAVRRVAALDKLEADLSKFDDGPFFLGQFSLADVAYITILERVQIYYSHLRNYDIAEGRPNLQEFIEEMNKIEAYAQTKNDPLFLLDLAKNHLKIA</sequence>
<dbReference type="Gene3D" id="1.20.1050.10">
    <property type="match status" value="1"/>
</dbReference>
<reference evidence="2" key="1">
    <citation type="journal article" date="2009" name="Science">
        <title>The B73 maize genome: complexity, diversity, and dynamics.</title>
        <authorList>
            <person name="Schnable P.S."/>
            <person name="Ware D."/>
            <person name="Fulton R.S."/>
            <person name="Stein J.C."/>
            <person name="Wei F."/>
            <person name="Pasternak S."/>
            <person name="Liang C."/>
            <person name="Zhang J."/>
            <person name="Fulton L."/>
            <person name="Graves T.A."/>
            <person name="Minx P."/>
            <person name="Reily A.D."/>
            <person name="Courtney L."/>
            <person name="Kruchowski S.S."/>
            <person name="Tomlinson C."/>
            <person name="Strong C."/>
            <person name="Delehaunty K."/>
            <person name="Fronick C."/>
            <person name="Courtney B."/>
            <person name="Rock S.M."/>
            <person name="Belter E."/>
            <person name="Du F."/>
            <person name="Kim K."/>
            <person name="Abbott R.M."/>
            <person name="Cotton M."/>
            <person name="Levy A."/>
            <person name="Marchetto P."/>
            <person name="Ochoa K."/>
            <person name="Jackson S.M."/>
            <person name="Gillam B."/>
            <person name="Chen W."/>
            <person name="Yan L."/>
            <person name="Higginbotham J."/>
            <person name="Cardenas M."/>
            <person name="Waligorski J."/>
            <person name="Applebaum E."/>
            <person name="Phelps L."/>
            <person name="Falcone J."/>
            <person name="Kanchi K."/>
            <person name="Thane T."/>
            <person name="Scimone A."/>
            <person name="Thane N."/>
            <person name="Henke J."/>
            <person name="Wang T."/>
            <person name="Ruppert J."/>
            <person name="Shah N."/>
            <person name="Rotter K."/>
            <person name="Hodges J."/>
            <person name="Ingenthron E."/>
            <person name="Cordes M."/>
            <person name="Kohlberg S."/>
            <person name="Sgro J."/>
            <person name="Delgado B."/>
            <person name="Mead K."/>
            <person name="Chinwalla A."/>
            <person name="Leonard S."/>
            <person name="Crouse K."/>
            <person name="Collura K."/>
            <person name="Kudrna D."/>
            <person name="Currie J."/>
            <person name="He R."/>
            <person name="Angelova A."/>
            <person name="Rajasekar S."/>
            <person name="Mueller T."/>
            <person name="Lomeli R."/>
            <person name="Scara G."/>
            <person name="Ko A."/>
            <person name="Delaney K."/>
            <person name="Wissotski M."/>
            <person name="Lopez G."/>
            <person name="Campos D."/>
            <person name="Braidotti M."/>
            <person name="Ashley E."/>
            <person name="Golser W."/>
            <person name="Kim H."/>
            <person name="Lee S."/>
            <person name="Lin J."/>
            <person name="Dujmic Z."/>
            <person name="Kim W."/>
            <person name="Talag J."/>
            <person name="Zuccolo A."/>
            <person name="Fan C."/>
            <person name="Sebastian A."/>
            <person name="Kramer M."/>
            <person name="Spiegel L."/>
            <person name="Nascimento L."/>
            <person name="Zutavern T."/>
            <person name="Miller B."/>
            <person name="Ambroise C."/>
            <person name="Muller S."/>
            <person name="Spooner W."/>
            <person name="Narechania A."/>
            <person name="Ren L."/>
            <person name="Wei S."/>
            <person name="Kumari S."/>
            <person name="Faga B."/>
            <person name="Levy M.J."/>
            <person name="McMahan L."/>
            <person name="Van Buren P."/>
            <person name="Vaughn M.W."/>
            <person name="Ying K."/>
            <person name="Yeh C.-T."/>
            <person name="Emrich S.J."/>
            <person name="Jia Y."/>
            <person name="Kalyanaraman A."/>
            <person name="Hsia A.-P."/>
            <person name="Barbazuk W.B."/>
            <person name="Baucom R.S."/>
            <person name="Brutnell T.P."/>
            <person name="Carpita N.C."/>
            <person name="Chaparro C."/>
            <person name="Chia J.-M."/>
            <person name="Deragon J.-M."/>
            <person name="Estill J.C."/>
            <person name="Fu Y."/>
            <person name="Jeddeloh J.A."/>
            <person name="Han Y."/>
            <person name="Lee H."/>
            <person name="Li P."/>
            <person name="Lisch D.R."/>
            <person name="Liu S."/>
            <person name="Liu Z."/>
            <person name="Nagel D.H."/>
            <person name="McCann M.C."/>
            <person name="SanMiguel P."/>
            <person name="Myers A.M."/>
            <person name="Nettleton D."/>
            <person name="Nguyen J."/>
            <person name="Penning B.W."/>
            <person name="Ponnala L."/>
            <person name="Schneider K.L."/>
            <person name="Schwartz D.C."/>
            <person name="Sharma A."/>
            <person name="Soderlund C."/>
            <person name="Springer N.M."/>
            <person name="Sun Q."/>
            <person name="Wang H."/>
            <person name="Waterman M."/>
            <person name="Westerman R."/>
            <person name="Wolfgruber T.K."/>
            <person name="Yang L."/>
            <person name="Yu Y."/>
            <person name="Zhang L."/>
            <person name="Zhou S."/>
            <person name="Zhu Q."/>
            <person name="Bennetzen J.L."/>
            <person name="Dawe R.K."/>
            <person name="Jiang J."/>
            <person name="Jiang N."/>
            <person name="Presting G.G."/>
            <person name="Wessler S.R."/>
            <person name="Aluru S."/>
            <person name="Martienssen R.A."/>
            <person name="Clifton S.W."/>
            <person name="McCombie W.R."/>
            <person name="Wing R.A."/>
            <person name="Wilson R.K."/>
        </authorList>
    </citation>
    <scope>NUCLEOTIDE SEQUENCE [LARGE SCALE GENOMIC DNA]</scope>
    <source>
        <strain evidence="2">cv. B73</strain>
    </source>
</reference>